<feature type="region of interest" description="Disordered" evidence="1">
    <location>
        <begin position="1234"/>
        <end position="1253"/>
    </location>
</feature>
<sequence>MVLEFPSGFDAVTTRRSAVPKWKQNPTITAASLLPVPIPPPRAWQRVAVPAVGGHSRQRKIWKRVGGCLSAGAPENQYAFAIAELERQGEGARKRVRHARFVPAWGDARWDSRVSQPLPDGKWDLIEARVSVSSAKKAATAADALHATSSDDGPRWVPRKRHNSRWPIEPKPKTTRILADLQPLIEFKLPPTSEPVEEVTQQMDAKQMRRRSTRRLSRRISLLPEEEESPRKLAAISLSPVKNSASALSPVKRPPVTMSPTKVAESPLRSFRVNATPTKVVLESPKASPPARSPLKSSPVQQTQEVASIDARLVETVSVHAFESVPLIFDQPVPDIPVVPKYETRRRLSLQSARRTDRRSSGTLRLVDFESVREAPSRRHSFGIAQQAPVYPKSRRSTLDTFYERPEEVQIVVEASESMNGVNDAVVEGQQDNVDTPAKSSLPAFEVDVGTNLDIFGQARRQTLSPRLTKRQSMEANLPAQDSGAQGESLPANVVPTISSPVSQVDAHSGTNAPLSLEPASSVLDDSESADVDQAATSPSLDAGDAENNERHILSLNPPSSNTDVEEPPCIDQEACEPEFRFAPHDPEGLPTIYEEESAMDLQNLEPGSMAPAQTAAVPASPPTLLPAVASERTEYLSGKGNEVEDVDLQPEAHLTKSPIPSDLTPELSPVSQHHANNQVGTKAASIGQASQDQPEMQADDASPSVRIDRFFSEDDSLLVLAHHEQEVPRDLQLAAEATACRDTVDVVRVGALSPSDSSDDSPELPTAELSGPRQIGMEASSSPTNTDESIVTPENDFCGTISLNVQAKGQVDPEFFIQPSDGMETDVSNDKYDIDSPENDTSSLSPALPQNHDLPQAATLMPEHPGTPTRVHEEQPHFHEERANDHDSPQSDSSGFTPINIRQISPPSINTSTQLESPEDELEEIEDDLMTGVDEEVTTTMDDDCTLTVVEPLRPENDTLTLQAYHDDSETEMLRKFVTRVTADKNAKAAAAAAEAASLSKKVGRPKRRSGSTGSTTTTSTGSPIAKSDTPVKQRTPLAEKSLNSPSPLKKRKVEEMGDDRAIKGKEDDDTENSMSQDSGDGAPKLKRRRKLRADTVVEELCADNRIPNLADPADSSASGPRRSTRARSNRIKLKSAAPSANYIAMSMYPVRLPGGMAAGMMDDTTTESHLTVSRNRSEAKELEAVTRVNTRKNKGSAVLPKLVLARYAEDPAAWRMKELKGVFDAKESRAAAAAEDEETTPTVKDGRKTRKGKGVRWAEELVRYQTNDRAPPPAFRALSSSLLADVLKEGAADEEDELAMPTLSVESAAVSVEDKSVPTVAPMAVKKQTAVAAAVPVRRTRSSRLPPPTPIKKLATAGEKKTAVSAGPARSSSKTASSTKTAPAAAAAAAAGLTKASSSTSTKVTKPKPSGMATRRSKIATLGMSVNGTPAPKRGRGRPPAAASQS</sequence>
<feature type="region of interest" description="Disordered" evidence="1">
    <location>
        <begin position="1337"/>
        <end position="1448"/>
    </location>
</feature>
<reference evidence="2" key="1">
    <citation type="journal article" date="2023" name="Mol. Phylogenet. Evol.">
        <title>Genome-scale phylogeny and comparative genomics of the fungal order Sordariales.</title>
        <authorList>
            <person name="Hensen N."/>
            <person name="Bonometti L."/>
            <person name="Westerberg I."/>
            <person name="Brannstrom I.O."/>
            <person name="Guillou S."/>
            <person name="Cros-Aarteil S."/>
            <person name="Calhoun S."/>
            <person name="Haridas S."/>
            <person name="Kuo A."/>
            <person name="Mondo S."/>
            <person name="Pangilinan J."/>
            <person name="Riley R."/>
            <person name="LaButti K."/>
            <person name="Andreopoulos B."/>
            <person name="Lipzen A."/>
            <person name="Chen C."/>
            <person name="Yan M."/>
            <person name="Daum C."/>
            <person name="Ng V."/>
            <person name="Clum A."/>
            <person name="Steindorff A."/>
            <person name="Ohm R.A."/>
            <person name="Martin F."/>
            <person name="Silar P."/>
            <person name="Natvig D.O."/>
            <person name="Lalanne C."/>
            <person name="Gautier V."/>
            <person name="Ament-Velasquez S.L."/>
            <person name="Kruys A."/>
            <person name="Hutchinson M.I."/>
            <person name="Powell A.J."/>
            <person name="Barry K."/>
            <person name="Miller A.N."/>
            <person name="Grigoriev I.V."/>
            <person name="Debuchy R."/>
            <person name="Gladieux P."/>
            <person name="Hiltunen Thoren M."/>
            <person name="Johannesson H."/>
        </authorList>
    </citation>
    <scope>NUCLEOTIDE SEQUENCE</scope>
    <source>
        <strain evidence="2">CBS 118394</strain>
    </source>
</reference>
<organism evidence="2 3">
    <name type="scientific">Apodospora peruviana</name>
    <dbReference type="NCBI Taxonomy" id="516989"/>
    <lineage>
        <taxon>Eukaryota</taxon>
        <taxon>Fungi</taxon>
        <taxon>Dikarya</taxon>
        <taxon>Ascomycota</taxon>
        <taxon>Pezizomycotina</taxon>
        <taxon>Sordariomycetes</taxon>
        <taxon>Sordariomycetidae</taxon>
        <taxon>Sordariales</taxon>
        <taxon>Lasiosphaeriaceae</taxon>
        <taxon>Apodospora</taxon>
    </lineage>
</organism>
<feature type="compositionally biased region" description="Basic and acidic residues" evidence="1">
    <location>
        <begin position="871"/>
        <end position="890"/>
    </location>
</feature>
<proteinExistence type="predicted"/>
<feature type="compositionally biased region" description="Polar residues" evidence="1">
    <location>
        <begin position="780"/>
        <end position="790"/>
    </location>
</feature>
<feature type="compositionally biased region" description="Low complexity" evidence="1">
    <location>
        <begin position="1012"/>
        <end position="1024"/>
    </location>
</feature>
<feature type="compositionally biased region" description="Low complexity" evidence="1">
    <location>
        <begin position="1430"/>
        <end position="1448"/>
    </location>
</feature>
<feature type="compositionally biased region" description="Low complexity" evidence="1">
    <location>
        <begin position="1370"/>
        <end position="1412"/>
    </location>
</feature>
<feature type="compositionally biased region" description="Acidic residues" evidence="1">
    <location>
        <begin position="564"/>
        <end position="577"/>
    </location>
</feature>
<feature type="region of interest" description="Disordered" evidence="1">
    <location>
        <begin position="638"/>
        <end position="707"/>
    </location>
</feature>
<gene>
    <name evidence="2" type="ORF">B0H66DRAFT_569042</name>
</gene>
<feature type="region of interest" description="Disordered" evidence="1">
    <location>
        <begin position="244"/>
        <end position="263"/>
    </location>
</feature>
<feature type="region of interest" description="Disordered" evidence="1">
    <location>
        <begin position="464"/>
        <end position="598"/>
    </location>
</feature>
<feature type="region of interest" description="Disordered" evidence="1">
    <location>
        <begin position="752"/>
        <end position="796"/>
    </location>
</feature>
<feature type="compositionally biased region" description="Low complexity" evidence="1">
    <location>
        <begin position="140"/>
        <end position="151"/>
    </location>
</feature>
<evidence type="ECO:0000256" key="1">
    <source>
        <dbReference type="SAM" id="MobiDB-lite"/>
    </source>
</evidence>
<feature type="region of interest" description="Disordered" evidence="1">
    <location>
        <begin position="140"/>
        <end position="170"/>
    </location>
</feature>
<feature type="compositionally biased region" description="Basic and acidic residues" evidence="1">
    <location>
        <begin position="578"/>
        <end position="588"/>
    </location>
</feature>
<dbReference type="EMBL" id="JAUEDM010000008">
    <property type="protein sequence ID" value="KAK3312869.1"/>
    <property type="molecule type" value="Genomic_DNA"/>
</dbReference>
<evidence type="ECO:0000313" key="2">
    <source>
        <dbReference type="EMBL" id="KAK3312869.1"/>
    </source>
</evidence>
<feature type="compositionally biased region" description="Polar residues" evidence="1">
    <location>
        <begin position="670"/>
        <end position="681"/>
    </location>
</feature>
<feature type="region of interest" description="Disordered" evidence="1">
    <location>
        <begin position="281"/>
        <end position="302"/>
    </location>
</feature>
<accession>A0AAE0HUM5</accession>
<evidence type="ECO:0000313" key="3">
    <source>
        <dbReference type="Proteomes" id="UP001283341"/>
    </source>
</evidence>
<feature type="compositionally biased region" description="Basic residues" evidence="1">
    <location>
        <begin position="1124"/>
        <end position="1134"/>
    </location>
</feature>
<feature type="region of interest" description="Disordered" evidence="1">
    <location>
        <begin position="989"/>
        <end position="1091"/>
    </location>
</feature>
<comment type="caution">
    <text evidence="2">The sequence shown here is derived from an EMBL/GenBank/DDBJ whole genome shotgun (WGS) entry which is preliminary data.</text>
</comment>
<keyword evidence="3" id="KW-1185">Reference proteome</keyword>
<protein>
    <submittedName>
        <fullName evidence="2">Uncharacterized protein</fullName>
    </submittedName>
</protein>
<reference evidence="2" key="2">
    <citation type="submission" date="2023-06" db="EMBL/GenBank/DDBJ databases">
        <authorList>
            <consortium name="Lawrence Berkeley National Laboratory"/>
            <person name="Haridas S."/>
            <person name="Hensen N."/>
            <person name="Bonometti L."/>
            <person name="Westerberg I."/>
            <person name="Brannstrom I.O."/>
            <person name="Guillou S."/>
            <person name="Cros-Aarteil S."/>
            <person name="Calhoun S."/>
            <person name="Kuo A."/>
            <person name="Mondo S."/>
            <person name="Pangilinan J."/>
            <person name="Riley R."/>
            <person name="Labutti K."/>
            <person name="Andreopoulos B."/>
            <person name="Lipzen A."/>
            <person name="Chen C."/>
            <person name="Yanf M."/>
            <person name="Daum C."/>
            <person name="Ng V."/>
            <person name="Clum A."/>
            <person name="Steindorff A."/>
            <person name="Ohm R."/>
            <person name="Martin F."/>
            <person name="Silar P."/>
            <person name="Natvig D."/>
            <person name="Lalanne C."/>
            <person name="Gautier V."/>
            <person name="Ament-Velasquez S.L."/>
            <person name="Kruys A."/>
            <person name="Hutchinson M.I."/>
            <person name="Powell A.J."/>
            <person name="Barry K."/>
            <person name="Miller A.N."/>
            <person name="Grigoriev I.V."/>
            <person name="Debuchy R."/>
            <person name="Gladieux P."/>
            <person name="Thoren M.H."/>
            <person name="Johannesson H."/>
        </authorList>
    </citation>
    <scope>NUCLEOTIDE SEQUENCE</scope>
    <source>
        <strain evidence="2">CBS 118394</strain>
    </source>
</reference>
<feature type="compositionally biased region" description="Basic and acidic residues" evidence="1">
    <location>
        <begin position="1054"/>
        <end position="1068"/>
    </location>
</feature>
<feature type="compositionally biased region" description="Polar residues" evidence="1">
    <location>
        <begin position="891"/>
        <end position="915"/>
    </location>
</feature>
<feature type="region of interest" description="Disordered" evidence="1">
    <location>
        <begin position="817"/>
        <end position="924"/>
    </location>
</feature>
<name>A0AAE0HUM5_9PEZI</name>
<dbReference type="Proteomes" id="UP001283341">
    <property type="component" value="Unassembled WGS sequence"/>
</dbReference>
<feature type="region of interest" description="Disordered" evidence="1">
    <location>
        <begin position="1109"/>
        <end position="1134"/>
    </location>
</feature>
<feature type="region of interest" description="Disordered" evidence="1">
    <location>
        <begin position="193"/>
        <end position="216"/>
    </location>
</feature>
<feature type="compositionally biased region" description="Low complexity" evidence="1">
    <location>
        <begin position="989"/>
        <end position="998"/>
    </location>
</feature>